<proteinExistence type="predicted"/>
<evidence type="ECO:0000313" key="3">
    <source>
        <dbReference type="Proteomes" id="UP000824225"/>
    </source>
</evidence>
<dbReference type="Proteomes" id="UP000824225">
    <property type="component" value="Unassembled WGS sequence"/>
</dbReference>
<reference evidence="2" key="1">
    <citation type="journal article" date="2021" name="PeerJ">
        <title>Extensive microbial diversity within the chicken gut microbiome revealed by metagenomics and culture.</title>
        <authorList>
            <person name="Gilroy R."/>
            <person name="Ravi A."/>
            <person name="Getino M."/>
            <person name="Pursley I."/>
            <person name="Horton D.L."/>
            <person name="Alikhan N.F."/>
            <person name="Baker D."/>
            <person name="Gharbi K."/>
            <person name="Hall N."/>
            <person name="Watson M."/>
            <person name="Adriaenssens E.M."/>
            <person name="Foster-Nyarko E."/>
            <person name="Jarju S."/>
            <person name="Secka A."/>
            <person name="Antonio M."/>
            <person name="Oren A."/>
            <person name="Chaudhuri R.R."/>
            <person name="La Ragione R."/>
            <person name="Hildebrand F."/>
            <person name="Pallen M.J."/>
        </authorList>
    </citation>
    <scope>NUCLEOTIDE SEQUENCE</scope>
    <source>
        <strain evidence="2">CHK186-16707</strain>
    </source>
</reference>
<feature type="domain" description="TRASH" evidence="1">
    <location>
        <begin position="45"/>
        <end position="82"/>
    </location>
</feature>
<name>A0A9D2HDQ7_9BACT</name>
<sequence>MVKVLIFVLVAYALYRLFMNDRKKKEDDSSREKEHLVATGEMVKDPVCGAYVEAEGGITVRNGEKVIHFCSYECREKYIKRLQEQGKIDS</sequence>
<protein>
    <submittedName>
        <fullName evidence="2">Transcriptional regulator</fullName>
    </submittedName>
</protein>
<dbReference type="EMBL" id="DXAN01000028">
    <property type="protein sequence ID" value="HJA09238.1"/>
    <property type="molecule type" value="Genomic_DNA"/>
</dbReference>
<dbReference type="AlphaFoldDB" id="A0A9D2HDQ7"/>
<comment type="caution">
    <text evidence="2">The sequence shown here is derived from an EMBL/GenBank/DDBJ whole genome shotgun (WGS) entry which is preliminary data.</text>
</comment>
<dbReference type="SMART" id="SM00746">
    <property type="entry name" value="TRASH"/>
    <property type="match status" value="1"/>
</dbReference>
<evidence type="ECO:0000259" key="1">
    <source>
        <dbReference type="SMART" id="SM00746"/>
    </source>
</evidence>
<accession>A0A9D2HDQ7</accession>
<gene>
    <name evidence="2" type="ORF">H9962_08640</name>
</gene>
<evidence type="ECO:0000313" key="2">
    <source>
        <dbReference type="EMBL" id="HJA09238.1"/>
    </source>
</evidence>
<dbReference type="InterPro" id="IPR011017">
    <property type="entry name" value="TRASH_dom"/>
</dbReference>
<organism evidence="2 3">
    <name type="scientific">Candidatus Mailhella merdigallinarum</name>
    <dbReference type="NCBI Taxonomy" id="2838658"/>
    <lineage>
        <taxon>Bacteria</taxon>
        <taxon>Pseudomonadati</taxon>
        <taxon>Thermodesulfobacteriota</taxon>
        <taxon>Desulfovibrionia</taxon>
        <taxon>Desulfovibrionales</taxon>
        <taxon>Desulfovibrionaceae</taxon>
        <taxon>Mailhella</taxon>
    </lineage>
</organism>
<reference evidence="2" key="2">
    <citation type="submission" date="2021-04" db="EMBL/GenBank/DDBJ databases">
        <authorList>
            <person name="Gilroy R."/>
        </authorList>
    </citation>
    <scope>NUCLEOTIDE SEQUENCE</scope>
    <source>
        <strain evidence="2">CHK186-16707</strain>
    </source>
</reference>